<evidence type="ECO:0000256" key="2">
    <source>
        <dbReference type="ARBA" id="ARBA00022692"/>
    </source>
</evidence>
<comment type="caution">
    <text evidence="10">The sequence shown here is derived from an EMBL/GenBank/DDBJ whole genome shotgun (WGS) entry which is preliminary data.</text>
</comment>
<feature type="transmembrane region" description="Helical" evidence="8">
    <location>
        <begin position="670"/>
        <end position="688"/>
    </location>
</feature>
<dbReference type="EMBL" id="JAUUTY010000005">
    <property type="protein sequence ID" value="KAK1626030.1"/>
    <property type="molecule type" value="Genomic_DNA"/>
</dbReference>
<keyword evidence="6 8" id="KW-0472">Membrane</keyword>
<dbReference type="Gene3D" id="1.25.40.20">
    <property type="entry name" value="Ankyrin repeat-containing domain"/>
    <property type="match status" value="3"/>
</dbReference>
<evidence type="ECO:0000259" key="9">
    <source>
        <dbReference type="Pfam" id="PF13962"/>
    </source>
</evidence>
<gene>
    <name evidence="10" type="ORF">QYE76_000345</name>
</gene>
<dbReference type="PANTHER" id="PTHR24186:SF50">
    <property type="entry name" value="ANKYRIN REPEAT-CONTAINING PROTEIN ITN1-LIKE ISOFORM X1"/>
    <property type="match status" value="1"/>
</dbReference>
<evidence type="ECO:0000256" key="7">
    <source>
        <dbReference type="PROSITE-ProRule" id="PRU00023"/>
    </source>
</evidence>
<evidence type="ECO:0000256" key="4">
    <source>
        <dbReference type="ARBA" id="ARBA00022989"/>
    </source>
</evidence>
<dbReference type="Pfam" id="PF13857">
    <property type="entry name" value="Ank_5"/>
    <property type="match status" value="1"/>
</dbReference>
<evidence type="ECO:0000256" key="1">
    <source>
        <dbReference type="ARBA" id="ARBA00004141"/>
    </source>
</evidence>
<dbReference type="SMART" id="SM00248">
    <property type="entry name" value="ANK"/>
    <property type="match status" value="8"/>
</dbReference>
<comment type="subcellular location">
    <subcellularLocation>
        <location evidence="1">Membrane</location>
        <topology evidence="1">Multi-pass membrane protein</topology>
    </subcellularLocation>
</comment>
<organism evidence="10 11">
    <name type="scientific">Lolium multiflorum</name>
    <name type="common">Italian ryegrass</name>
    <name type="synonym">Lolium perenne subsp. multiflorum</name>
    <dbReference type="NCBI Taxonomy" id="4521"/>
    <lineage>
        <taxon>Eukaryota</taxon>
        <taxon>Viridiplantae</taxon>
        <taxon>Streptophyta</taxon>
        <taxon>Embryophyta</taxon>
        <taxon>Tracheophyta</taxon>
        <taxon>Spermatophyta</taxon>
        <taxon>Magnoliopsida</taxon>
        <taxon>Liliopsida</taxon>
        <taxon>Poales</taxon>
        <taxon>Poaceae</taxon>
        <taxon>BOP clade</taxon>
        <taxon>Pooideae</taxon>
        <taxon>Poodae</taxon>
        <taxon>Poeae</taxon>
        <taxon>Poeae Chloroplast Group 2 (Poeae type)</taxon>
        <taxon>Loliodinae</taxon>
        <taxon>Loliinae</taxon>
        <taxon>Lolium</taxon>
    </lineage>
</organism>
<dbReference type="GO" id="GO:0005886">
    <property type="term" value="C:plasma membrane"/>
    <property type="evidence" value="ECO:0007669"/>
    <property type="project" value="TreeGrafter"/>
</dbReference>
<reference evidence="10" key="1">
    <citation type="submission" date="2023-07" db="EMBL/GenBank/DDBJ databases">
        <title>A chromosome-level genome assembly of Lolium multiflorum.</title>
        <authorList>
            <person name="Chen Y."/>
            <person name="Copetti D."/>
            <person name="Kolliker R."/>
            <person name="Studer B."/>
        </authorList>
    </citation>
    <scope>NUCLEOTIDE SEQUENCE</scope>
    <source>
        <strain evidence="10">02402/16</strain>
        <tissue evidence="10">Leaf</tissue>
    </source>
</reference>
<keyword evidence="4 8" id="KW-1133">Transmembrane helix</keyword>
<dbReference type="AlphaFoldDB" id="A0AAD8RIM6"/>
<evidence type="ECO:0000256" key="8">
    <source>
        <dbReference type="SAM" id="Phobius"/>
    </source>
</evidence>
<accession>A0AAD8RIM6</accession>
<name>A0AAD8RIM6_LOLMU</name>
<feature type="domain" description="PGG" evidence="9">
    <location>
        <begin position="553"/>
        <end position="666"/>
    </location>
</feature>
<sequence length="748" mass="82111">MVRSNAEEAPRSPNDPVVAMDAKLMVATDSGDVNKLKELLKMEDAMAMVVVTAATSNKPSKDDQSRSGDIDPLLLESACGGSLQDLNDLLKKPPIPQYQESLGDAEEGVDHQAAAGAFLKGVAANGDTALHVAASNGDTQDFLNYAAIIHDGDRGLLFTKNHKGDTPLHCACRAGNHEMVSRLIELAADRKFELLREVNHRQETALHEAVRFEDGKTLGHKDRALLDADIAIGEVDKIIKCVNENKSPEIVKLLMYTDTQLANYPADGISPMYLAILLEKDTIALTLYLKSRGNLSYCGPDGQNALHVAVLRATDTVMIEKLLNWNKDLAKKRDKHGSTALHFASSLNDFFGYSPWVRNSSRSRLNLDIVTKVFEANPAAVYQADRDGLFPIHVAASLGTRSTIEFFLKKSPRSAGLCNADGRTFLHLAVEKRMLNIVSFICRYPVNWILNVQDKDGNTAMHLAVKGGIFRMCCALLGNNKVQLNLSNDVGETPLDLSRRMIPRGLNYVVNSEEQIYRALYSFGAKHSGLRWDCIAATFRRPLTKQEEGKESEKMKDATQTLIVGAVLIATVAFGAIFAPPGGYRADDHANGGTPTLAGRYIFDAYMMATTLAFLCSSMATIGLMLSGTSLVNLRTRAINFNISVMFMLSSLTSLVAAFSLAVYMVLAPVTRSTAIVIFMITPLVQVYKNVERIIKWALLARPLCVRKGRIVAMTKLLEGALFMMLVELWPLIVITVWAGIARIRTHH</sequence>
<dbReference type="Proteomes" id="UP001231189">
    <property type="component" value="Unassembled WGS sequence"/>
</dbReference>
<keyword evidence="11" id="KW-1185">Reference proteome</keyword>
<evidence type="ECO:0000256" key="3">
    <source>
        <dbReference type="ARBA" id="ARBA00022737"/>
    </source>
</evidence>
<dbReference type="PROSITE" id="PS50297">
    <property type="entry name" value="ANK_REP_REGION"/>
    <property type="match status" value="1"/>
</dbReference>
<feature type="transmembrane region" description="Helical" evidence="8">
    <location>
        <begin position="601"/>
        <end position="626"/>
    </location>
</feature>
<dbReference type="PANTHER" id="PTHR24186">
    <property type="entry name" value="PROTEIN PHOSPHATASE 1 REGULATORY SUBUNIT"/>
    <property type="match status" value="1"/>
</dbReference>
<keyword evidence="5 7" id="KW-0040">ANK repeat</keyword>
<evidence type="ECO:0000256" key="6">
    <source>
        <dbReference type="ARBA" id="ARBA00023136"/>
    </source>
</evidence>
<keyword evidence="2 8" id="KW-0812">Transmembrane</keyword>
<protein>
    <recommendedName>
        <fullName evidence="9">PGG domain-containing protein</fullName>
    </recommendedName>
</protein>
<feature type="repeat" description="ANK" evidence="7">
    <location>
        <begin position="163"/>
        <end position="189"/>
    </location>
</feature>
<evidence type="ECO:0000313" key="10">
    <source>
        <dbReference type="EMBL" id="KAK1626030.1"/>
    </source>
</evidence>
<dbReference type="PROSITE" id="PS50088">
    <property type="entry name" value="ANK_REPEAT"/>
    <property type="match status" value="1"/>
</dbReference>
<dbReference type="SUPFAM" id="SSF48403">
    <property type="entry name" value="Ankyrin repeat"/>
    <property type="match status" value="1"/>
</dbReference>
<dbReference type="Pfam" id="PF13962">
    <property type="entry name" value="PGG"/>
    <property type="match status" value="1"/>
</dbReference>
<proteinExistence type="predicted"/>
<dbReference type="InterPro" id="IPR002110">
    <property type="entry name" value="Ankyrin_rpt"/>
</dbReference>
<keyword evidence="3" id="KW-0677">Repeat</keyword>
<dbReference type="Pfam" id="PF12796">
    <property type="entry name" value="Ank_2"/>
    <property type="match status" value="2"/>
</dbReference>
<evidence type="ECO:0000313" key="11">
    <source>
        <dbReference type="Proteomes" id="UP001231189"/>
    </source>
</evidence>
<dbReference type="InterPro" id="IPR026961">
    <property type="entry name" value="PGG_dom"/>
</dbReference>
<evidence type="ECO:0000256" key="5">
    <source>
        <dbReference type="ARBA" id="ARBA00023043"/>
    </source>
</evidence>
<feature type="transmembrane region" description="Helical" evidence="8">
    <location>
        <begin position="562"/>
        <end position="581"/>
    </location>
</feature>
<feature type="transmembrane region" description="Helical" evidence="8">
    <location>
        <begin position="638"/>
        <end position="664"/>
    </location>
</feature>
<feature type="transmembrane region" description="Helical" evidence="8">
    <location>
        <begin position="717"/>
        <end position="741"/>
    </location>
</feature>
<dbReference type="InterPro" id="IPR036770">
    <property type="entry name" value="Ankyrin_rpt-contain_sf"/>
</dbReference>